<dbReference type="RefSeq" id="WP_317064230.1">
    <property type="nucleotide sequence ID" value="NZ_WBKO01000001.1"/>
</dbReference>
<gene>
    <name evidence="1" type="ORF">F8E02_04240</name>
</gene>
<accession>A0ABU3WZJ1</accession>
<dbReference type="Proteomes" id="UP001281203">
    <property type="component" value="Unassembled WGS sequence"/>
</dbReference>
<evidence type="ECO:0000313" key="1">
    <source>
        <dbReference type="EMBL" id="MDV2481228.1"/>
    </source>
</evidence>
<dbReference type="EMBL" id="WBKO01000001">
    <property type="protein sequence ID" value="MDV2481228.1"/>
    <property type="molecule type" value="Genomic_DNA"/>
</dbReference>
<sequence>MKIRRYKPIISATVKPFRAVRRLQRNPTYTPLRIGATVNAAVLAALSATSAMSGLTLGCCMRLVGL</sequence>
<comment type="caution">
    <text evidence="1">The sequence shown here is derived from an EMBL/GenBank/DDBJ whole genome shotgun (WGS) entry which is preliminary data.</text>
</comment>
<reference evidence="1 2" key="1">
    <citation type="submission" date="2019-10" db="EMBL/GenBank/DDBJ databases">
        <title>Isolation and characterization of Methanoculleus sp. Wushi-C6 from a hot spring well.</title>
        <authorList>
            <person name="Chen S.-C."/>
            <person name="Lan Z.-H."/>
            <person name="You Y.-T."/>
            <person name="Lai M.-C."/>
        </authorList>
    </citation>
    <scope>NUCLEOTIDE SEQUENCE [LARGE SCALE GENOMIC DNA]</scope>
    <source>
        <strain evidence="1 2">Wushi-C6</strain>
    </source>
</reference>
<organism evidence="1 2">
    <name type="scientific">Methanoculleus caldifontis</name>
    <dbReference type="NCBI Taxonomy" id="2651577"/>
    <lineage>
        <taxon>Archaea</taxon>
        <taxon>Methanobacteriati</taxon>
        <taxon>Methanobacteriota</taxon>
        <taxon>Stenosarchaea group</taxon>
        <taxon>Methanomicrobia</taxon>
        <taxon>Methanomicrobiales</taxon>
        <taxon>Methanomicrobiaceae</taxon>
        <taxon>Methanoculleus</taxon>
    </lineage>
</organism>
<evidence type="ECO:0000313" key="2">
    <source>
        <dbReference type="Proteomes" id="UP001281203"/>
    </source>
</evidence>
<name>A0ABU3WZJ1_9EURY</name>
<keyword evidence="2" id="KW-1185">Reference proteome</keyword>
<proteinExistence type="predicted"/>
<protein>
    <submittedName>
        <fullName evidence="1">Uncharacterized protein</fullName>
    </submittedName>
</protein>